<organism evidence="1 2">
    <name type="scientific">Pedobacter terrae</name>
    <dbReference type="NCBI Taxonomy" id="405671"/>
    <lineage>
        <taxon>Bacteria</taxon>
        <taxon>Pseudomonadati</taxon>
        <taxon>Bacteroidota</taxon>
        <taxon>Sphingobacteriia</taxon>
        <taxon>Sphingobacteriales</taxon>
        <taxon>Sphingobacteriaceae</taxon>
        <taxon>Pedobacter</taxon>
    </lineage>
</organism>
<gene>
    <name evidence="1" type="ORF">SAMN05421827_111198</name>
</gene>
<protein>
    <submittedName>
        <fullName evidence="1">DNA (Cytosine-5)-methyltransferase 1</fullName>
    </submittedName>
</protein>
<dbReference type="Proteomes" id="UP000199643">
    <property type="component" value="Unassembled WGS sequence"/>
</dbReference>
<evidence type="ECO:0000313" key="1">
    <source>
        <dbReference type="EMBL" id="SDG83041.1"/>
    </source>
</evidence>
<dbReference type="AlphaFoldDB" id="A0A1G7XG35"/>
<dbReference type="STRING" id="405671.SAMN05421827_111198"/>
<keyword evidence="1" id="KW-0808">Transferase</keyword>
<reference evidence="2" key="1">
    <citation type="submission" date="2016-10" db="EMBL/GenBank/DDBJ databases">
        <authorList>
            <person name="Varghese N."/>
            <person name="Submissions S."/>
        </authorList>
    </citation>
    <scope>NUCLEOTIDE SEQUENCE [LARGE SCALE GENOMIC DNA]</scope>
    <source>
        <strain evidence="2">DSM 17933</strain>
    </source>
</reference>
<accession>A0A1G7XG35</accession>
<keyword evidence="2" id="KW-1185">Reference proteome</keyword>
<proteinExistence type="predicted"/>
<dbReference type="GO" id="GO:0008168">
    <property type="term" value="F:methyltransferase activity"/>
    <property type="evidence" value="ECO:0007669"/>
    <property type="project" value="UniProtKB-KW"/>
</dbReference>
<sequence>MSVINPEELLNNLLDEAMSKVGSGISIVSGLQDVEKDLLAKLIEYSEKSRGVLSVVITSITYKALHPEQDIRNHQVSIPNGYSGRGFDTKYITPFMKRQKFPYMAESGWLTRSLEQKVPYNKDFPGGMNPKLKPTFLEVIDRVQHGANCSEYLSFLFQALIIKRNSQILALSRPSALSISTILEVLINHFNGSYSSTGASRLPVLAIFAAYQCLINEVKRFNNKKLLPLESHTSADKRSGRIGDIDLTDEKNRAFEAVEVKHGIPITLQIVEDAFNKFQSTNVSRYYILSTANTTDDEWIKIQAEVQRIKNVHGCQLIVNGIMPTLKYYLRLLDDPSEFINNYVKLVEDDKALKFEHKLRWNVLIGEMV</sequence>
<name>A0A1G7XG35_9SPHI</name>
<dbReference type="GO" id="GO:0032259">
    <property type="term" value="P:methylation"/>
    <property type="evidence" value="ECO:0007669"/>
    <property type="project" value="UniProtKB-KW"/>
</dbReference>
<dbReference type="EMBL" id="FNCH01000011">
    <property type="protein sequence ID" value="SDG83041.1"/>
    <property type="molecule type" value="Genomic_DNA"/>
</dbReference>
<dbReference type="RefSeq" id="WP_167354753.1">
    <property type="nucleotide sequence ID" value="NZ_FNCH01000011.1"/>
</dbReference>
<evidence type="ECO:0000313" key="2">
    <source>
        <dbReference type="Proteomes" id="UP000199643"/>
    </source>
</evidence>
<keyword evidence="1" id="KW-0489">Methyltransferase</keyword>